<dbReference type="Gene3D" id="1.20.120.520">
    <property type="entry name" value="nmb1532 protein domain like"/>
    <property type="match status" value="1"/>
</dbReference>
<dbReference type="PANTHER" id="PTHR35585:SF1">
    <property type="entry name" value="HHE DOMAIN PROTEIN (AFU_ORTHOLOGUE AFUA_4G00730)"/>
    <property type="match status" value="1"/>
</dbReference>
<dbReference type="AlphaFoldDB" id="A0A3N2CZ87"/>
<dbReference type="Pfam" id="PF01814">
    <property type="entry name" value="Hemerythrin"/>
    <property type="match status" value="1"/>
</dbReference>
<evidence type="ECO:0000259" key="1">
    <source>
        <dbReference type="Pfam" id="PF01814"/>
    </source>
</evidence>
<accession>A0A3N2CZ87</accession>
<sequence length="172" mass="19498">MTTELPEITRPTTGDVVDLILEDHRAFETLLRELRNDQNDRAALRGQLSALLVAHGEAEESHVYPELRRKDAIDEHEAEHGEEEHREIYEALLPLLEATDLYDEDASHALHELSETLLHHLDEEERDILNPARSDVADADRARLGEAWATRRNELLDDGCGSLEQVRSLLAG</sequence>
<keyword evidence="3" id="KW-1185">Reference proteome</keyword>
<evidence type="ECO:0000313" key="2">
    <source>
        <dbReference type="EMBL" id="ROR92855.1"/>
    </source>
</evidence>
<dbReference type="PANTHER" id="PTHR35585">
    <property type="entry name" value="HHE DOMAIN PROTEIN (AFU_ORTHOLOGUE AFUA_4G00730)"/>
    <property type="match status" value="1"/>
</dbReference>
<protein>
    <submittedName>
        <fullName evidence="2">Hemerythrin HHE cation binding domain-containing protein</fullName>
    </submittedName>
</protein>
<proteinExistence type="predicted"/>
<comment type="caution">
    <text evidence="2">The sequence shown here is derived from an EMBL/GenBank/DDBJ whole genome shotgun (WGS) entry which is preliminary data.</text>
</comment>
<dbReference type="OrthoDB" id="5183396at2"/>
<evidence type="ECO:0000313" key="3">
    <source>
        <dbReference type="Proteomes" id="UP000281738"/>
    </source>
</evidence>
<dbReference type="RefSeq" id="WP_123392532.1">
    <property type="nucleotide sequence ID" value="NZ_RKHO01000001.1"/>
</dbReference>
<gene>
    <name evidence="2" type="ORF">EDD33_3756</name>
</gene>
<dbReference type="InterPro" id="IPR012312">
    <property type="entry name" value="Hemerythrin-like"/>
</dbReference>
<dbReference type="Proteomes" id="UP000281738">
    <property type="component" value="Unassembled WGS sequence"/>
</dbReference>
<reference evidence="2 3" key="1">
    <citation type="submission" date="2018-11" db="EMBL/GenBank/DDBJ databases">
        <title>Sequencing the genomes of 1000 actinobacteria strains.</title>
        <authorList>
            <person name="Klenk H.-P."/>
        </authorList>
    </citation>
    <scope>NUCLEOTIDE SEQUENCE [LARGE SCALE GENOMIC DNA]</scope>
    <source>
        <strain evidence="2 3">DSM 12652</strain>
    </source>
</reference>
<name>A0A3N2CZ87_9ACTN</name>
<feature type="domain" description="Hemerythrin-like" evidence="1">
    <location>
        <begin position="16"/>
        <end position="129"/>
    </location>
</feature>
<organism evidence="2 3">
    <name type="scientific">Nocardioides aurantiacus</name>
    <dbReference type="NCBI Taxonomy" id="86796"/>
    <lineage>
        <taxon>Bacteria</taxon>
        <taxon>Bacillati</taxon>
        <taxon>Actinomycetota</taxon>
        <taxon>Actinomycetes</taxon>
        <taxon>Propionibacteriales</taxon>
        <taxon>Nocardioidaceae</taxon>
        <taxon>Nocardioides</taxon>
    </lineage>
</organism>
<dbReference type="EMBL" id="RKHO01000001">
    <property type="protein sequence ID" value="ROR92855.1"/>
    <property type="molecule type" value="Genomic_DNA"/>
</dbReference>